<evidence type="ECO:0000256" key="9">
    <source>
        <dbReference type="ARBA" id="ARBA00023180"/>
    </source>
</evidence>
<protein>
    <recommendedName>
        <fullName evidence="10">Fibronectin type-III domain-containing protein</fullName>
    </recommendedName>
</protein>
<keyword evidence="9" id="KW-0325">Glycoprotein</keyword>
<comment type="similarity">
    <text evidence="2">Belongs to the type I cytokine receptor family. Type 2 subfamily.</text>
</comment>
<accession>A0A8T2JCR3</accession>
<evidence type="ECO:0000256" key="3">
    <source>
        <dbReference type="ARBA" id="ARBA00022692"/>
    </source>
</evidence>
<dbReference type="FunFam" id="2.60.40.10:FF:000657">
    <property type="entry name" value="Leukemia inhibitory factor receptor"/>
    <property type="match status" value="1"/>
</dbReference>
<dbReference type="Pfam" id="PF21177">
    <property type="entry name" value="LIF-R_Ig-like"/>
    <property type="match status" value="1"/>
</dbReference>
<dbReference type="InterPro" id="IPR048497">
    <property type="entry name" value="LIF-R-like_Ig-like"/>
</dbReference>
<keyword evidence="12" id="KW-1185">Reference proteome</keyword>
<dbReference type="InterPro" id="IPR052672">
    <property type="entry name" value="Type1_Cytokine_Rcpt_Type2"/>
</dbReference>
<feature type="domain" description="Fibronectin type-III" evidence="10">
    <location>
        <begin position="458"/>
        <end position="559"/>
    </location>
</feature>
<dbReference type="SUPFAM" id="SSF49265">
    <property type="entry name" value="Fibronectin type III"/>
    <property type="match status" value="3"/>
</dbReference>
<dbReference type="AlphaFoldDB" id="A0A8T2JCR3"/>
<comment type="subcellular location">
    <subcellularLocation>
        <location evidence="1">Membrane</location>
        <topology evidence="1">Single-pass type I membrane protein</topology>
    </subcellularLocation>
</comment>
<keyword evidence="7" id="KW-0472">Membrane</keyword>
<name>A0A8T2JCR3_9PIPI</name>
<dbReference type="EMBL" id="JAACNH010000005">
    <property type="protein sequence ID" value="KAG8442132.1"/>
    <property type="molecule type" value="Genomic_DNA"/>
</dbReference>
<dbReference type="FunFam" id="2.60.40.10:FF:000738">
    <property type="entry name" value="Leukemia inhibitory factor receptor"/>
    <property type="match status" value="1"/>
</dbReference>
<evidence type="ECO:0000259" key="10">
    <source>
        <dbReference type="PROSITE" id="PS50853"/>
    </source>
</evidence>
<keyword evidence="3" id="KW-0812">Transmembrane</keyword>
<evidence type="ECO:0000256" key="6">
    <source>
        <dbReference type="ARBA" id="ARBA00022989"/>
    </source>
</evidence>
<proteinExistence type="inferred from homology"/>
<reference evidence="11" key="1">
    <citation type="thesis" date="2020" institute="ProQuest LLC" country="789 East Eisenhower Parkway, Ann Arbor, MI, USA">
        <title>Comparative Genomics and Chromosome Evolution.</title>
        <authorList>
            <person name="Mudd A.B."/>
        </authorList>
    </citation>
    <scope>NUCLEOTIDE SEQUENCE</scope>
    <source>
        <strain evidence="11">Female2</strain>
        <tissue evidence="11">Blood</tissue>
    </source>
</reference>
<evidence type="ECO:0000256" key="1">
    <source>
        <dbReference type="ARBA" id="ARBA00004479"/>
    </source>
</evidence>
<gene>
    <name evidence="11" type="ORF">GDO86_011072</name>
</gene>
<keyword evidence="5" id="KW-0677">Repeat</keyword>
<evidence type="ECO:0000256" key="8">
    <source>
        <dbReference type="ARBA" id="ARBA00023170"/>
    </source>
</evidence>
<dbReference type="FunFam" id="2.60.40.10:FF:000607">
    <property type="entry name" value="Leukemia inhibitory factor receptor"/>
    <property type="match status" value="1"/>
</dbReference>
<dbReference type="InterPro" id="IPR003961">
    <property type="entry name" value="FN3_dom"/>
</dbReference>
<evidence type="ECO:0000256" key="4">
    <source>
        <dbReference type="ARBA" id="ARBA00022729"/>
    </source>
</evidence>
<keyword evidence="8" id="KW-0675">Receptor</keyword>
<evidence type="ECO:0000256" key="5">
    <source>
        <dbReference type="ARBA" id="ARBA00022737"/>
    </source>
</evidence>
<dbReference type="InterPro" id="IPR040817">
    <property type="entry name" value="LIFR_D2"/>
</dbReference>
<dbReference type="PANTHER" id="PTHR48423">
    <property type="entry name" value="INTERLEUKIN-27 RECEPTOR SUBUNIT ALPHA"/>
    <property type="match status" value="1"/>
</dbReference>
<dbReference type="FunFam" id="2.60.40.10:FF:001289">
    <property type="entry name" value="Oncostatin-M-specific receptor subunit beta"/>
    <property type="match status" value="1"/>
</dbReference>
<organism evidence="11 12">
    <name type="scientific">Hymenochirus boettgeri</name>
    <name type="common">Congo dwarf clawed frog</name>
    <dbReference type="NCBI Taxonomy" id="247094"/>
    <lineage>
        <taxon>Eukaryota</taxon>
        <taxon>Metazoa</taxon>
        <taxon>Chordata</taxon>
        <taxon>Craniata</taxon>
        <taxon>Vertebrata</taxon>
        <taxon>Euteleostomi</taxon>
        <taxon>Amphibia</taxon>
        <taxon>Batrachia</taxon>
        <taxon>Anura</taxon>
        <taxon>Pipoidea</taxon>
        <taxon>Pipidae</taxon>
        <taxon>Pipinae</taxon>
        <taxon>Hymenochirus</taxon>
    </lineage>
</organism>
<dbReference type="CDD" id="cd00063">
    <property type="entry name" value="FN3"/>
    <property type="match status" value="2"/>
</dbReference>
<keyword evidence="4" id="KW-0732">Signal</keyword>
<feature type="domain" description="Fibronectin type-III" evidence="10">
    <location>
        <begin position="260"/>
        <end position="356"/>
    </location>
</feature>
<evidence type="ECO:0000313" key="11">
    <source>
        <dbReference type="EMBL" id="KAG8442132.1"/>
    </source>
</evidence>
<feature type="domain" description="Fibronectin type-III" evidence="10">
    <location>
        <begin position="357"/>
        <end position="456"/>
    </location>
</feature>
<keyword evidence="6" id="KW-1133">Transmembrane helix</keyword>
<dbReference type="GO" id="GO:0005886">
    <property type="term" value="C:plasma membrane"/>
    <property type="evidence" value="ECO:0007669"/>
    <property type="project" value="UniProtKB-ARBA"/>
</dbReference>
<dbReference type="Pfam" id="PF17971">
    <property type="entry name" value="LIFR_D2"/>
    <property type="match status" value="1"/>
</dbReference>
<comment type="caution">
    <text evidence="11">The sequence shown here is derived from an EMBL/GenBank/DDBJ whole genome shotgun (WGS) entry which is preliminary data.</text>
</comment>
<evidence type="ECO:0000256" key="7">
    <source>
        <dbReference type="ARBA" id="ARBA00023136"/>
    </source>
</evidence>
<dbReference type="PANTHER" id="PTHR48423:SF1">
    <property type="entry name" value="INTERLEUKIN-27 RECEPTOR SUBUNIT ALPHA"/>
    <property type="match status" value="1"/>
</dbReference>
<evidence type="ECO:0000313" key="12">
    <source>
        <dbReference type="Proteomes" id="UP000812440"/>
    </source>
</evidence>
<dbReference type="Gene3D" id="2.60.40.10">
    <property type="entry name" value="Immunoglobulins"/>
    <property type="match status" value="6"/>
</dbReference>
<dbReference type="PROSITE" id="PS50853">
    <property type="entry name" value="FN3"/>
    <property type="match status" value="3"/>
</dbReference>
<dbReference type="Pfam" id="PF25552">
    <property type="entry name" value="LIFR_D4"/>
    <property type="match status" value="1"/>
</dbReference>
<dbReference type="InterPro" id="IPR036116">
    <property type="entry name" value="FN3_sf"/>
</dbReference>
<dbReference type="InterPro" id="IPR013783">
    <property type="entry name" value="Ig-like_fold"/>
</dbReference>
<evidence type="ECO:0000256" key="2">
    <source>
        <dbReference type="ARBA" id="ARBA00008921"/>
    </source>
</evidence>
<dbReference type="OrthoDB" id="6382334at2759"/>
<sequence length="679" mass="76424">MLLFTLSSSKPRQCFLSSERKLEVEFETFAPLDITIKAKNVSSTPQIQFQKKMQDIPFFPSAPTILSLVPDFQTDTLRVEWSLDNSTFFNGVNVKCQINVSRSENPNYVNETNEVSQVWPSNENVFSWNWTSSFPLPCTSHSVRIRCLIDDLFYSGEKDWSDWSPLHTVNGATEQKMYPTDKVVAVGSNMTFCCSVSEGYSVISVDYGNDEYSLIRLGNNSSGIRVQNLNMSEESGINVICYITGDIIGTVVFVGYPPDTPQNFSCETKNLKQIECTWTTGRPTGLYGDRRTVFTLHERYSGRSYSPCEEETDQCIFICDITQGQNLYEFSLEAVNPLGRSKTSLAFNATHRIHPNAPSKVTIEDLSSTSIVLSWYLDGNFVSLQFLCEIELTKDRKGTEMRQATFFGTEGANYSMVVDSLRPFHQYGLRVRCATVNPFWKWSDWSAQKRHTTLEAAPSKNIDIWLEDSRNSEGQTVTVYWKHLPTAEANGKVINYTVSWRPIGSKLEPQSVDLGATFNRTQIHLDRGDNGDYEISVVAKNSAGSSPSSRITTVQLPSDDAIELAVGAANGINITWQVDVNASCGYLVQWKPSALTRVSAMKWRRFHPHATNSFIRSDQLPVGVRYNISVFACKEQEYQLLKKVIGYSGELKSYSPNISTGNWGNWVCAVVTFSPNNFF</sequence>
<dbReference type="SMART" id="SM00060">
    <property type="entry name" value="FN3"/>
    <property type="match status" value="4"/>
</dbReference>
<dbReference type="Proteomes" id="UP000812440">
    <property type="component" value="Chromosome 6"/>
</dbReference>